<dbReference type="InterPro" id="IPR001279">
    <property type="entry name" value="Metallo-B-lactamas"/>
</dbReference>
<evidence type="ECO:0000313" key="7">
    <source>
        <dbReference type="Proteomes" id="UP000288972"/>
    </source>
</evidence>
<reference evidence="6 7" key="1">
    <citation type="submission" date="2018-06" db="EMBL/GenBank/DDBJ databases">
        <title>Comparative genomics of rhizobia nodulating Arachis hypogaea in China.</title>
        <authorList>
            <person name="Li Y."/>
        </authorList>
    </citation>
    <scope>NUCLEOTIDE SEQUENCE [LARGE SCALE GENOMIC DNA]</scope>
    <source>
        <strain evidence="6 7">CCBAU 51670</strain>
    </source>
</reference>
<gene>
    <name evidence="6" type="ORF">XH91_31965</name>
</gene>
<name>A0AAE6CB78_9BRAD</name>
<organism evidence="6 7">
    <name type="scientific">Bradyrhizobium guangzhouense</name>
    <dbReference type="NCBI Taxonomy" id="1325095"/>
    <lineage>
        <taxon>Bacteria</taxon>
        <taxon>Pseudomonadati</taxon>
        <taxon>Pseudomonadota</taxon>
        <taxon>Alphaproteobacteria</taxon>
        <taxon>Hyphomicrobiales</taxon>
        <taxon>Nitrobacteraceae</taxon>
        <taxon>Bradyrhizobium</taxon>
    </lineage>
</organism>
<sequence length="288" mass="31921">MGARRMPWTVGKVKITKVVEMETVGSTRFILPAATNDEILKLPWLMPHFATEEGRLKMSIHSLVVETPARRIVVDTGLGNDKQGRGVPAWNSRNTPFLEMMTEADFPPESIDTVLCTHLHVDHVGWNTKLVDGKWVPTFPNARYLFGKTEYDYWRDYTAEPDKVAVFNDSVKPIVDAGLAETIPSDHRICEEVSVIPTPGHSPGHMSVLIDSGGEQALLSGDVAHHPCQMAHLDWCSVVDTDIVQSAASRHKVFSRFADTPTLVIGGHFSAGHIKRDGDAFRFEALQS</sequence>
<dbReference type="InterPro" id="IPR051013">
    <property type="entry name" value="MBL_superfamily_lactonases"/>
</dbReference>
<keyword evidence="4" id="KW-0862">Zinc</keyword>
<accession>A0AAE6CB78</accession>
<dbReference type="GO" id="GO:0016787">
    <property type="term" value="F:hydrolase activity"/>
    <property type="evidence" value="ECO:0007669"/>
    <property type="project" value="UniProtKB-KW"/>
</dbReference>
<dbReference type="PANTHER" id="PTHR42978">
    <property type="entry name" value="QUORUM-QUENCHING LACTONASE YTNP-RELATED-RELATED"/>
    <property type="match status" value="1"/>
</dbReference>
<dbReference type="Proteomes" id="UP000288972">
    <property type="component" value="Chromosome"/>
</dbReference>
<dbReference type="AlphaFoldDB" id="A0AAE6CB78"/>
<keyword evidence="3" id="KW-0378">Hydrolase</keyword>
<evidence type="ECO:0000256" key="1">
    <source>
        <dbReference type="ARBA" id="ARBA00007749"/>
    </source>
</evidence>
<comment type="similarity">
    <text evidence="1">Belongs to the metallo-beta-lactamase superfamily.</text>
</comment>
<dbReference type="KEGG" id="bgz:XH91_31965"/>
<dbReference type="SMART" id="SM00849">
    <property type="entry name" value="Lactamase_B"/>
    <property type="match status" value="1"/>
</dbReference>
<keyword evidence="2" id="KW-0479">Metal-binding</keyword>
<protein>
    <submittedName>
        <fullName evidence="6">MBL fold metallo-hydrolase</fullName>
    </submittedName>
</protein>
<evidence type="ECO:0000256" key="2">
    <source>
        <dbReference type="ARBA" id="ARBA00022723"/>
    </source>
</evidence>
<dbReference type="EMBL" id="CP030053">
    <property type="protein sequence ID" value="QAU49523.1"/>
    <property type="molecule type" value="Genomic_DNA"/>
</dbReference>
<evidence type="ECO:0000313" key="6">
    <source>
        <dbReference type="EMBL" id="QAU49523.1"/>
    </source>
</evidence>
<dbReference type="GO" id="GO:0046872">
    <property type="term" value="F:metal ion binding"/>
    <property type="evidence" value="ECO:0007669"/>
    <property type="project" value="UniProtKB-KW"/>
</dbReference>
<feature type="domain" description="Metallo-beta-lactamase" evidence="5">
    <location>
        <begin position="59"/>
        <end position="268"/>
    </location>
</feature>
<dbReference type="SUPFAM" id="SSF56281">
    <property type="entry name" value="Metallo-hydrolase/oxidoreductase"/>
    <property type="match status" value="1"/>
</dbReference>
<dbReference type="InterPro" id="IPR036866">
    <property type="entry name" value="RibonucZ/Hydroxyglut_hydro"/>
</dbReference>
<dbReference type="CDD" id="cd16277">
    <property type="entry name" value="metallo-hydrolase-like_MBL-fold"/>
    <property type="match status" value="1"/>
</dbReference>
<evidence type="ECO:0000259" key="5">
    <source>
        <dbReference type="SMART" id="SM00849"/>
    </source>
</evidence>
<dbReference type="PANTHER" id="PTHR42978:SF6">
    <property type="entry name" value="QUORUM-QUENCHING LACTONASE YTNP-RELATED"/>
    <property type="match status" value="1"/>
</dbReference>
<evidence type="ECO:0000256" key="4">
    <source>
        <dbReference type="ARBA" id="ARBA00022833"/>
    </source>
</evidence>
<dbReference type="Gene3D" id="3.60.15.10">
    <property type="entry name" value="Ribonuclease Z/Hydroxyacylglutathione hydrolase-like"/>
    <property type="match status" value="1"/>
</dbReference>
<evidence type="ECO:0000256" key="3">
    <source>
        <dbReference type="ARBA" id="ARBA00022801"/>
    </source>
</evidence>
<dbReference type="Pfam" id="PF00753">
    <property type="entry name" value="Lactamase_B"/>
    <property type="match status" value="1"/>
</dbReference>
<proteinExistence type="inferred from homology"/>